<protein>
    <submittedName>
        <fullName evidence="9">TRAP dicarboxylate transporter, DctM subunit</fullName>
    </submittedName>
</protein>
<dbReference type="GO" id="GO:0005886">
    <property type="term" value="C:plasma membrane"/>
    <property type="evidence" value="ECO:0007669"/>
    <property type="project" value="UniProtKB-SubCell"/>
</dbReference>
<feature type="transmembrane region" description="Helical" evidence="7">
    <location>
        <begin position="171"/>
        <end position="196"/>
    </location>
</feature>
<dbReference type="eggNOG" id="COG1593">
    <property type="taxonomic scope" value="Bacteria"/>
</dbReference>
<dbReference type="Proteomes" id="UP000007030">
    <property type="component" value="Chromosome"/>
</dbReference>
<dbReference type="AlphaFoldDB" id="F2NPW7"/>
<keyword evidence="3" id="KW-0997">Cell inner membrane</keyword>
<keyword evidence="5 7" id="KW-1133">Transmembrane helix</keyword>
<keyword evidence="2" id="KW-1003">Cell membrane</keyword>
<dbReference type="NCBIfam" id="TIGR00786">
    <property type="entry name" value="dctM"/>
    <property type="match status" value="1"/>
</dbReference>
<dbReference type="STRING" id="869210.Marky_0313"/>
<comment type="subcellular location">
    <subcellularLocation>
        <location evidence="1">Cell inner membrane</location>
        <topology evidence="1">Multi-pass membrane protein</topology>
    </subcellularLocation>
</comment>
<evidence type="ECO:0000256" key="4">
    <source>
        <dbReference type="ARBA" id="ARBA00022692"/>
    </source>
</evidence>
<feature type="transmembrane region" description="Helical" evidence="7">
    <location>
        <begin position="275"/>
        <end position="297"/>
    </location>
</feature>
<dbReference type="RefSeq" id="WP_013703123.1">
    <property type="nucleotide sequence ID" value="NC_015387.1"/>
</dbReference>
<feature type="transmembrane region" description="Helical" evidence="7">
    <location>
        <begin position="142"/>
        <end position="165"/>
    </location>
</feature>
<keyword evidence="6 7" id="KW-0472">Membrane</keyword>
<sequence>MSVGLSMVVLFGLFLLFLLLRVPIGVSLALSSLIAFALEPGFNILQVPSRMFEGINSFALLAIPGFVFTGVVMAHGGIARYLVDFVRAWVGHVPGGLSVVVVVASMIFAAISGSSPATAAAIGAVTIPAMIQNGYDKRYAMGLVATSGTLGILIPPSVTMIIYGITTEQSIGKLFIAGILPGLLLGGALIAFAIWYAQRQGYGRLPKASWAERWRTLWWALPGIFLPLLIMGTIYTGIATPTESSVIALVYAILVSLLIYREASLADWVRMLRESTAITAMIYLIVSAAMLFSLYMTNKQIPALAAQWIVDHGLGRMEVFLVTSVLFILLGMFLEAVSIILITLPVLQPILEAVGINLIHFAVVMTISMELAMITPPVGLNLFVISGITKAPLAEVVRGVLPFYAVLFLVLVALILFPQLSLWLPSLMKGGV</sequence>
<evidence type="ECO:0000256" key="5">
    <source>
        <dbReference type="ARBA" id="ARBA00022989"/>
    </source>
</evidence>
<accession>F2NPW7</accession>
<feature type="transmembrane region" description="Helical" evidence="7">
    <location>
        <begin position="403"/>
        <end position="424"/>
    </location>
</feature>
<feature type="transmembrane region" description="Helical" evidence="7">
    <location>
        <begin position="354"/>
        <end position="374"/>
    </location>
</feature>
<dbReference type="InterPro" id="IPR004681">
    <property type="entry name" value="TRAP_DctM"/>
</dbReference>
<evidence type="ECO:0000256" key="7">
    <source>
        <dbReference type="SAM" id="Phobius"/>
    </source>
</evidence>
<evidence type="ECO:0000259" key="8">
    <source>
        <dbReference type="Pfam" id="PF06808"/>
    </source>
</evidence>
<proteinExistence type="predicted"/>
<evidence type="ECO:0000256" key="6">
    <source>
        <dbReference type="ARBA" id="ARBA00023136"/>
    </source>
</evidence>
<organism evidence="9 10">
    <name type="scientific">Marinithermus hydrothermalis (strain DSM 14884 / JCM 11576 / T1)</name>
    <dbReference type="NCBI Taxonomy" id="869210"/>
    <lineage>
        <taxon>Bacteria</taxon>
        <taxon>Thermotogati</taxon>
        <taxon>Deinococcota</taxon>
        <taxon>Deinococci</taxon>
        <taxon>Thermales</taxon>
        <taxon>Thermaceae</taxon>
        <taxon>Marinithermus</taxon>
    </lineage>
</organism>
<reference evidence="9 10" key="1">
    <citation type="journal article" date="2012" name="Stand. Genomic Sci.">
        <title>Complete genome sequence of the aerobic, heterotroph Marinithermus hydrothermalis type strain (T1(T)) from a deep-sea hydrothermal vent chimney.</title>
        <authorList>
            <person name="Copeland A."/>
            <person name="Gu W."/>
            <person name="Yasawong M."/>
            <person name="Lapidus A."/>
            <person name="Lucas S."/>
            <person name="Deshpande S."/>
            <person name="Pagani I."/>
            <person name="Tapia R."/>
            <person name="Cheng J.F."/>
            <person name="Goodwin L.A."/>
            <person name="Pitluck S."/>
            <person name="Liolios K."/>
            <person name="Ivanova N."/>
            <person name="Mavromatis K."/>
            <person name="Mikhailova N."/>
            <person name="Pati A."/>
            <person name="Chen A."/>
            <person name="Palaniappan K."/>
            <person name="Land M."/>
            <person name="Pan C."/>
            <person name="Brambilla E.M."/>
            <person name="Rohde M."/>
            <person name="Tindall B.J."/>
            <person name="Sikorski J."/>
            <person name="Goker M."/>
            <person name="Detter J.C."/>
            <person name="Bristow J."/>
            <person name="Eisen J.A."/>
            <person name="Markowitz V."/>
            <person name="Hugenholtz P."/>
            <person name="Kyrpides N.C."/>
            <person name="Klenk H.P."/>
            <person name="Woyke T."/>
        </authorList>
    </citation>
    <scope>NUCLEOTIDE SEQUENCE [LARGE SCALE GENOMIC DNA]</scope>
    <source>
        <strain evidence="10">DSM 14884 / JCM 11576 / T1</strain>
    </source>
</reference>
<gene>
    <name evidence="9" type="ordered locus">Marky_0313</name>
</gene>
<dbReference type="OrthoDB" id="9785600at2"/>
<dbReference type="GO" id="GO:0022857">
    <property type="term" value="F:transmembrane transporter activity"/>
    <property type="evidence" value="ECO:0007669"/>
    <property type="project" value="TreeGrafter"/>
</dbReference>
<name>F2NPW7_MARHT</name>
<dbReference type="InterPro" id="IPR010656">
    <property type="entry name" value="DctM"/>
</dbReference>
<dbReference type="Pfam" id="PF06808">
    <property type="entry name" value="DctM"/>
    <property type="match status" value="1"/>
</dbReference>
<evidence type="ECO:0000256" key="3">
    <source>
        <dbReference type="ARBA" id="ARBA00022519"/>
    </source>
</evidence>
<feature type="domain" description="TRAP C4-dicarboxylate transport system permease DctM subunit" evidence="8">
    <location>
        <begin position="11"/>
        <end position="420"/>
    </location>
</feature>
<feature type="transmembrane region" description="Helical" evidence="7">
    <location>
        <begin position="61"/>
        <end position="82"/>
    </location>
</feature>
<feature type="transmembrane region" description="Helical" evidence="7">
    <location>
        <begin position="89"/>
        <end position="111"/>
    </location>
</feature>
<evidence type="ECO:0000256" key="1">
    <source>
        <dbReference type="ARBA" id="ARBA00004429"/>
    </source>
</evidence>
<evidence type="ECO:0000256" key="2">
    <source>
        <dbReference type="ARBA" id="ARBA00022475"/>
    </source>
</evidence>
<dbReference type="HOGENOM" id="CLU_019824_4_1_0"/>
<dbReference type="PANTHER" id="PTHR33362:SF5">
    <property type="entry name" value="C4-DICARBOXYLATE TRAP TRANSPORTER LARGE PERMEASE PROTEIN DCTM"/>
    <property type="match status" value="1"/>
</dbReference>
<evidence type="ECO:0000313" key="10">
    <source>
        <dbReference type="Proteomes" id="UP000007030"/>
    </source>
</evidence>
<dbReference type="EMBL" id="CP002630">
    <property type="protein sequence ID" value="AEB11068.1"/>
    <property type="molecule type" value="Genomic_DNA"/>
</dbReference>
<feature type="transmembrane region" description="Helical" evidence="7">
    <location>
        <begin position="117"/>
        <end position="135"/>
    </location>
</feature>
<dbReference type="KEGG" id="mhd:Marky_0313"/>
<feature type="transmembrane region" description="Helical" evidence="7">
    <location>
        <begin position="217"/>
        <end position="238"/>
    </location>
</feature>
<evidence type="ECO:0000313" key="9">
    <source>
        <dbReference type="EMBL" id="AEB11068.1"/>
    </source>
</evidence>
<dbReference type="PANTHER" id="PTHR33362">
    <property type="entry name" value="SIALIC ACID TRAP TRANSPORTER PERMEASE PROTEIN SIAT-RELATED"/>
    <property type="match status" value="1"/>
</dbReference>
<dbReference type="PIRSF" id="PIRSF006066">
    <property type="entry name" value="HI0050"/>
    <property type="match status" value="1"/>
</dbReference>
<feature type="transmembrane region" description="Helical" evidence="7">
    <location>
        <begin position="317"/>
        <end position="342"/>
    </location>
</feature>
<keyword evidence="4 7" id="KW-0812">Transmembrane</keyword>
<keyword evidence="10" id="KW-1185">Reference proteome</keyword>